<proteinExistence type="predicted"/>
<dbReference type="EMBL" id="AZIM01006775">
    <property type="protein sequence ID" value="ETE58419.1"/>
    <property type="molecule type" value="Genomic_DNA"/>
</dbReference>
<feature type="region of interest" description="Disordered" evidence="1">
    <location>
        <begin position="506"/>
        <end position="557"/>
    </location>
</feature>
<accession>V8N814</accession>
<feature type="compositionally biased region" description="Basic and acidic residues" evidence="1">
    <location>
        <begin position="161"/>
        <end position="176"/>
    </location>
</feature>
<feature type="region of interest" description="Disordered" evidence="1">
    <location>
        <begin position="91"/>
        <end position="348"/>
    </location>
</feature>
<feature type="compositionally biased region" description="Polar residues" evidence="1">
    <location>
        <begin position="1"/>
        <end position="18"/>
    </location>
</feature>
<comment type="caution">
    <text evidence="2">The sequence shown here is derived from an EMBL/GenBank/DDBJ whole genome shotgun (WGS) entry which is preliminary data.</text>
</comment>
<feature type="non-terminal residue" evidence="2">
    <location>
        <position position="1"/>
    </location>
</feature>
<dbReference type="AlphaFoldDB" id="V8N814"/>
<feature type="region of interest" description="Disordered" evidence="1">
    <location>
        <begin position="52"/>
        <end position="76"/>
    </location>
</feature>
<sequence>MVAGIGNSSTSRTPSKGCTHTHPAHPSRTFTFVIRSCVGRFRLSGGDARNLENIQSDVGPPLGGSKKPLQLPPPQAKRNANCFLICKRIPKKKAQRKVHLNGTDRASHLQPEAAEGRDRRAGGGGPQKKEGKKERNKGERNKGERREERQKEGRKGRKEGRRREGSKGGRQAGKERKKERKKKKNKGEGREGGREERKKEGEGKRRKEGKELKREGREGGREGGKERKKGEGRKGGREERRKGKGKGREERKEGGREERKKEGEGEGKEGKREGSEGGREAGKEGRKERKEKEGRRERREGGKKEGEGEGRKEGRKERKRKGKEGRKEGKRDGSQGGREGNSGSWRPGFKEALARRSWVLSFQPPPQMETPAAHLHHPHPHPHPCNLFLNQSYTPPTSHYLRDHLGAALPESMGGWGDSVGGRSPPLLDALIGKKKKFLSNCRSSTAAFCSSPPPTSCTIPPSPHTCKRGQCSPQRRGSQLSRRGRQASLQAGRLLQETRAFIPAKKKAQQRRFGSLKGPAGWGGGPEGVGVVGRGGSKTGARTEEGPELSTKVAPVEGIQNPALHWSALL</sequence>
<gene>
    <name evidence="2" type="primary">CYLC2</name>
    <name evidence="2" type="ORF">L345_15854</name>
</gene>
<feature type="compositionally biased region" description="Gly residues" evidence="1">
    <location>
        <begin position="521"/>
        <end position="539"/>
    </location>
</feature>
<keyword evidence="3" id="KW-1185">Reference proteome</keyword>
<feature type="compositionally biased region" description="Low complexity" evidence="1">
    <location>
        <begin position="473"/>
        <end position="488"/>
    </location>
</feature>
<dbReference type="Proteomes" id="UP000018936">
    <property type="component" value="Unassembled WGS sequence"/>
</dbReference>
<feature type="compositionally biased region" description="Low complexity" evidence="1">
    <location>
        <begin position="59"/>
        <end position="69"/>
    </location>
</feature>
<protein>
    <submittedName>
        <fullName evidence="2">Cylicin-2</fullName>
    </submittedName>
</protein>
<evidence type="ECO:0000313" key="3">
    <source>
        <dbReference type="Proteomes" id="UP000018936"/>
    </source>
</evidence>
<feature type="region of interest" description="Disordered" evidence="1">
    <location>
        <begin position="1"/>
        <end position="25"/>
    </location>
</feature>
<name>V8N814_OPHHA</name>
<feature type="region of interest" description="Disordered" evidence="1">
    <location>
        <begin position="450"/>
        <end position="488"/>
    </location>
</feature>
<evidence type="ECO:0000256" key="1">
    <source>
        <dbReference type="SAM" id="MobiDB-lite"/>
    </source>
</evidence>
<organism evidence="2 3">
    <name type="scientific">Ophiophagus hannah</name>
    <name type="common">King cobra</name>
    <name type="synonym">Naja hannah</name>
    <dbReference type="NCBI Taxonomy" id="8665"/>
    <lineage>
        <taxon>Eukaryota</taxon>
        <taxon>Metazoa</taxon>
        <taxon>Chordata</taxon>
        <taxon>Craniata</taxon>
        <taxon>Vertebrata</taxon>
        <taxon>Euteleostomi</taxon>
        <taxon>Lepidosauria</taxon>
        <taxon>Squamata</taxon>
        <taxon>Bifurcata</taxon>
        <taxon>Unidentata</taxon>
        <taxon>Episquamata</taxon>
        <taxon>Toxicofera</taxon>
        <taxon>Serpentes</taxon>
        <taxon>Colubroidea</taxon>
        <taxon>Elapidae</taxon>
        <taxon>Elapinae</taxon>
        <taxon>Ophiophagus</taxon>
    </lineage>
</organism>
<feature type="compositionally biased region" description="Basic and acidic residues" evidence="1">
    <location>
        <begin position="114"/>
        <end position="153"/>
    </location>
</feature>
<feature type="compositionally biased region" description="Pro residues" evidence="1">
    <location>
        <begin position="452"/>
        <end position="464"/>
    </location>
</feature>
<reference evidence="2 3" key="1">
    <citation type="journal article" date="2013" name="Proc. Natl. Acad. Sci. U.S.A.">
        <title>The king cobra genome reveals dynamic gene evolution and adaptation in the snake venom system.</title>
        <authorList>
            <person name="Vonk F.J."/>
            <person name="Casewell N.R."/>
            <person name="Henkel C.V."/>
            <person name="Heimberg A.M."/>
            <person name="Jansen H.J."/>
            <person name="McCleary R.J."/>
            <person name="Kerkkamp H.M."/>
            <person name="Vos R.A."/>
            <person name="Guerreiro I."/>
            <person name="Calvete J.J."/>
            <person name="Wuster W."/>
            <person name="Woods A.E."/>
            <person name="Logan J.M."/>
            <person name="Harrison R.A."/>
            <person name="Castoe T.A."/>
            <person name="de Koning A.P."/>
            <person name="Pollock D.D."/>
            <person name="Yandell M."/>
            <person name="Calderon D."/>
            <person name="Renjifo C."/>
            <person name="Currier R.B."/>
            <person name="Salgado D."/>
            <person name="Pla D."/>
            <person name="Sanz L."/>
            <person name="Hyder A.S."/>
            <person name="Ribeiro J.M."/>
            <person name="Arntzen J.W."/>
            <person name="van den Thillart G.E."/>
            <person name="Boetzer M."/>
            <person name="Pirovano W."/>
            <person name="Dirks R.P."/>
            <person name="Spaink H.P."/>
            <person name="Duboule D."/>
            <person name="McGlinn E."/>
            <person name="Kini R.M."/>
            <person name="Richardson M.K."/>
        </authorList>
    </citation>
    <scope>NUCLEOTIDE SEQUENCE</scope>
    <source>
        <tissue evidence="2">Blood</tissue>
    </source>
</reference>
<feature type="compositionally biased region" description="Basic and acidic residues" evidence="1">
    <location>
        <begin position="186"/>
        <end position="316"/>
    </location>
</feature>
<evidence type="ECO:0000313" key="2">
    <source>
        <dbReference type="EMBL" id="ETE58419.1"/>
    </source>
</evidence>